<dbReference type="EMBL" id="JBHUFL010000011">
    <property type="protein sequence ID" value="MFD1836648.1"/>
    <property type="molecule type" value="Genomic_DNA"/>
</dbReference>
<evidence type="ECO:0000313" key="3">
    <source>
        <dbReference type="EMBL" id="MFD1836648.1"/>
    </source>
</evidence>
<organism evidence="3 4">
    <name type="scientific">Brachybacterium rhamnosum</name>
    <dbReference type="NCBI Taxonomy" id="173361"/>
    <lineage>
        <taxon>Bacteria</taxon>
        <taxon>Bacillati</taxon>
        <taxon>Actinomycetota</taxon>
        <taxon>Actinomycetes</taxon>
        <taxon>Micrococcales</taxon>
        <taxon>Dermabacteraceae</taxon>
        <taxon>Brachybacterium</taxon>
    </lineage>
</organism>
<evidence type="ECO:0000313" key="4">
    <source>
        <dbReference type="Proteomes" id="UP001597280"/>
    </source>
</evidence>
<evidence type="ECO:0000256" key="2">
    <source>
        <dbReference type="SAM" id="Phobius"/>
    </source>
</evidence>
<feature type="transmembrane region" description="Helical" evidence="2">
    <location>
        <begin position="228"/>
        <end position="258"/>
    </location>
</feature>
<reference evidence="4" key="1">
    <citation type="journal article" date="2019" name="Int. J. Syst. Evol. Microbiol.">
        <title>The Global Catalogue of Microorganisms (GCM) 10K type strain sequencing project: providing services to taxonomists for standard genome sequencing and annotation.</title>
        <authorList>
            <consortium name="The Broad Institute Genomics Platform"/>
            <consortium name="The Broad Institute Genome Sequencing Center for Infectious Disease"/>
            <person name="Wu L."/>
            <person name="Ma J."/>
        </authorList>
    </citation>
    <scope>NUCLEOTIDE SEQUENCE [LARGE SCALE GENOMIC DNA]</scope>
    <source>
        <strain evidence="4">JCM 11650</strain>
    </source>
</reference>
<keyword evidence="2" id="KW-0812">Transmembrane</keyword>
<evidence type="ECO:0000256" key="1">
    <source>
        <dbReference type="SAM" id="MobiDB-lite"/>
    </source>
</evidence>
<sequence>MSDGDTTAPGQRRRPTYGLPAPTPQPGDAAAPGAYGSPAPQGRYGSPAPQGQYGSPAPQGQYGSPTPHEPAAWASHGAAPSPAGGPSAPAPARRRRGLVPLIIGLALLIIVGPAAAVGGIIWGFSGVMGQATDGPTVVQGTSGTVEMGEGEMLILYVPTADAGATCTVEGASPSDLTTVPTSGTITAPDGTSYEQSLGVVATADTTATITCTGTEAPAYMGPLDVFGIALPLILGPIIGVVVGLVGLVLAIVGAVLLVRSRRS</sequence>
<keyword evidence="4" id="KW-1185">Reference proteome</keyword>
<feature type="compositionally biased region" description="Low complexity" evidence="1">
    <location>
        <begin position="26"/>
        <end position="42"/>
    </location>
</feature>
<name>A0ABW4Q1G7_9MICO</name>
<keyword evidence="2" id="KW-0472">Membrane</keyword>
<accession>A0ABW4Q1G7</accession>
<dbReference type="Proteomes" id="UP001597280">
    <property type="component" value="Unassembled WGS sequence"/>
</dbReference>
<protein>
    <recommendedName>
        <fullName evidence="5">DUF4333 domain-containing protein</fullName>
    </recommendedName>
</protein>
<feature type="compositionally biased region" description="Low complexity" evidence="1">
    <location>
        <begin position="70"/>
        <end position="91"/>
    </location>
</feature>
<proteinExistence type="predicted"/>
<evidence type="ECO:0008006" key="5">
    <source>
        <dbReference type="Google" id="ProtNLM"/>
    </source>
</evidence>
<feature type="region of interest" description="Disordered" evidence="1">
    <location>
        <begin position="1"/>
        <end position="91"/>
    </location>
</feature>
<dbReference type="RefSeq" id="WP_343906495.1">
    <property type="nucleotide sequence ID" value="NZ_BAAAIS010000006.1"/>
</dbReference>
<keyword evidence="2" id="KW-1133">Transmembrane helix</keyword>
<feature type="transmembrane region" description="Helical" evidence="2">
    <location>
        <begin position="98"/>
        <end position="124"/>
    </location>
</feature>
<comment type="caution">
    <text evidence="3">The sequence shown here is derived from an EMBL/GenBank/DDBJ whole genome shotgun (WGS) entry which is preliminary data.</text>
</comment>
<gene>
    <name evidence="3" type="ORF">ACFSDA_16435</name>
</gene>